<evidence type="ECO:0000256" key="4">
    <source>
        <dbReference type="ARBA" id="ARBA00022692"/>
    </source>
</evidence>
<comment type="subcellular location">
    <subcellularLocation>
        <location evidence="1">Cell membrane</location>
        <topology evidence="1">Multi-pass membrane protein</topology>
    </subcellularLocation>
</comment>
<gene>
    <name evidence="12" type="ORF">MNB_SV-6-917</name>
</gene>
<dbReference type="GO" id="GO:0015421">
    <property type="term" value="F:ABC-type oligopeptide transporter activity"/>
    <property type="evidence" value="ECO:0007669"/>
    <property type="project" value="TreeGrafter"/>
</dbReference>
<accession>A0A1W1B8P0</accession>
<feature type="transmembrane region" description="Helical" evidence="9">
    <location>
        <begin position="21"/>
        <end position="43"/>
    </location>
</feature>
<dbReference type="GO" id="GO:0005886">
    <property type="term" value="C:plasma membrane"/>
    <property type="evidence" value="ECO:0007669"/>
    <property type="project" value="UniProtKB-SubCell"/>
</dbReference>
<dbReference type="SUPFAM" id="SSF52540">
    <property type="entry name" value="P-loop containing nucleoside triphosphate hydrolases"/>
    <property type="match status" value="1"/>
</dbReference>
<feature type="transmembrane region" description="Helical" evidence="9">
    <location>
        <begin position="157"/>
        <end position="174"/>
    </location>
</feature>
<keyword evidence="8 9" id="KW-0472">Membrane</keyword>
<reference evidence="12" key="1">
    <citation type="submission" date="2016-10" db="EMBL/GenBank/DDBJ databases">
        <authorList>
            <person name="de Groot N.N."/>
        </authorList>
    </citation>
    <scope>NUCLEOTIDE SEQUENCE</scope>
</reference>
<evidence type="ECO:0000259" key="11">
    <source>
        <dbReference type="PROSITE" id="PS50929"/>
    </source>
</evidence>
<dbReference type="InterPro" id="IPR036640">
    <property type="entry name" value="ABC1_TM_sf"/>
</dbReference>
<dbReference type="Gene3D" id="1.20.1560.10">
    <property type="entry name" value="ABC transporter type 1, transmembrane domain"/>
    <property type="match status" value="1"/>
</dbReference>
<dbReference type="InterPro" id="IPR027417">
    <property type="entry name" value="P-loop_NTPase"/>
</dbReference>
<organism evidence="12">
    <name type="scientific">hydrothermal vent metagenome</name>
    <dbReference type="NCBI Taxonomy" id="652676"/>
    <lineage>
        <taxon>unclassified sequences</taxon>
        <taxon>metagenomes</taxon>
        <taxon>ecological metagenomes</taxon>
    </lineage>
</organism>
<feature type="domain" description="ABC transporter" evidence="10">
    <location>
        <begin position="356"/>
        <end position="588"/>
    </location>
</feature>
<feature type="transmembrane region" description="Helical" evidence="9">
    <location>
        <begin position="286"/>
        <end position="304"/>
    </location>
</feature>
<evidence type="ECO:0000256" key="5">
    <source>
        <dbReference type="ARBA" id="ARBA00022741"/>
    </source>
</evidence>
<evidence type="ECO:0000259" key="10">
    <source>
        <dbReference type="PROSITE" id="PS50893"/>
    </source>
</evidence>
<dbReference type="SUPFAM" id="SSF90123">
    <property type="entry name" value="ABC transporter transmembrane region"/>
    <property type="match status" value="1"/>
</dbReference>
<dbReference type="Pfam" id="PF00005">
    <property type="entry name" value="ABC_tran"/>
    <property type="match status" value="1"/>
</dbReference>
<dbReference type="InterPro" id="IPR003593">
    <property type="entry name" value="AAA+_ATPase"/>
</dbReference>
<feature type="domain" description="ABC transmembrane type-1" evidence="11">
    <location>
        <begin position="27"/>
        <end position="321"/>
    </location>
</feature>
<keyword evidence="3" id="KW-1003">Cell membrane</keyword>
<dbReference type="Gene3D" id="3.40.50.300">
    <property type="entry name" value="P-loop containing nucleotide triphosphate hydrolases"/>
    <property type="match status" value="1"/>
</dbReference>
<sequence>MMTTRCSIKKILKETLRYRDSLIKGNIVAILATLMTVTIPLFIPVLVDELLLHQGDKMIGWVRDHIFEMTLGGYVLFFLILTLVMRAAGFLLNTIQVKTFLGISKDISFNLRTRAIEHLKSVSLKEYEMVSPGAITSKLVTDINTIDSFIGTTVSKFIISVLTLLFTAIVLLMIHWQLAIFILITNPIVVFFTAKLARNVGKLKRAENSAVELFQSSLGETLELFHQIKAANKESFFFARIEDKASKLKDTSIDFGYKSDRAIRFSFLIFLGGYEIFRAVSILAVAYSSLSVGLMLAIFGYLWIMMTPTQDIINFQYALANAKAACKRVNDIFAMEIEPKVANPIDPFVDSSAASIEVRDLHFSYFPQKPILKSLSLTIPLGSKVALVGASGSGKTTLAHLLVGFYPVSDGTILYNGISEKDINLSTIRSNIHLILQHPKLFNDTMLFNLTLGREHSDDEIKRAIDIAQLDEVVEYLSDGLDTLVGKDGIKLSGGQRQRVAIARMVLSDPKVVILDESTSALDIHTETKLFDALAQFLADKTVITIAHRISTIKSAELIFVLENGEMVDSGTPQELMQIDSSYFSSMV</sequence>
<dbReference type="InterPro" id="IPR011527">
    <property type="entry name" value="ABC1_TM_dom"/>
</dbReference>
<dbReference type="GO" id="GO:0005524">
    <property type="term" value="F:ATP binding"/>
    <property type="evidence" value="ECO:0007669"/>
    <property type="project" value="UniProtKB-KW"/>
</dbReference>
<dbReference type="Pfam" id="PF00664">
    <property type="entry name" value="ABC_membrane"/>
    <property type="match status" value="1"/>
</dbReference>
<dbReference type="InterPro" id="IPR017871">
    <property type="entry name" value="ABC_transporter-like_CS"/>
</dbReference>
<evidence type="ECO:0000256" key="6">
    <source>
        <dbReference type="ARBA" id="ARBA00022840"/>
    </source>
</evidence>
<dbReference type="PROSITE" id="PS00211">
    <property type="entry name" value="ABC_TRANSPORTER_1"/>
    <property type="match status" value="1"/>
</dbReference>
<evidence type="ECO:0000256" key="7">
    <source>
        <dbReference type="ARBA" id="ARBA00022989"/>
    </source>
</evidence>
<keyword evidence="2" id="KW-0813">Transport</keyword>
<protein>
    <submittedName>
        <fullName evidence="12">ABC-type multidrug transport system, ATPase and permease component</fullName>
    </submittedName>
</protein>
<evidence type="ECO:0000256" key="9">
    <source>
        <dbReference type="SAM" id="Phobius"/>
    </source>
</evidence>
<dbReference type="PANTHER" id="PTHR43394:SF1">
    <property type="entry name" value="ATP-BINDING CASSETTE SUB-FAMILY B MEMBER 10, MITOCHONDRIAL"/>
    <property type="match status" value="1"/>
</dbReference>
<dbReference type="EMBL" id="FPHC01000004">
    <property type="protein sequence ID" value="SFV49911.1"/>
    <property type="molecule type" value="Genomic_DNA"/>
</dbReference>
<feature type="transmembrane region" description="Helical" evidence="9">
    <location>
        <begin position="180"/>
        <end position="197"/>
    </location>
</feature>
<dbReference type="SMART" id="SM00382">
    <property type="entry name" value="AAA"/>
    <property type="match status" value="1"/>
</dbReference>
<proteinExistence type="predicted"/>
<dbReference type="InterPro" id="IPR003439">
    <property type="entry name" value="ABC_transporter-like_ATP-bd"/>
</dbReference>
<feature type="transmembrane region" description="Helical" evidence="9">
    <location>
        <begin position="71"/>
        <end position="92"/>
    </location>
</feature>
<dbReference type="PROSITE" id="PS50893">
    <property type="entry name" value="ABC_TRANSPORTER_2"/>
    <property type="match status" value="1"/>
</dbReference>
<dbReference type="AlphaFoldDB" id="A0A1W1B8P0"/>
<evidence type="ECO:0000256" key="1">
    <source>
        <dbReference type="ARBA" id="ARBA00004651"/>
    </source>
</evidence>
<keyword evidence="4 9" id="KW-0812">Transmembrane</keyword>
<name>A0A1W1B8P0_9ZZZZ</name>
<evidence type="ECO:0000313" key="12">
    <source>
        <dbReference type="EMBL" id="SFV49911.1"/>
    </source>
</evidence>
<dbReference type="FunFam" id="3.40.50.300:FF:000299">
    <property type="entry name" value="ABC transporter ATP-binding protein/permease"/>
    <property type="match status" value="1"/>
</dbReference>
<dbReference type="CDD" id="cd07346">
    <property type="entry name" value="ABC_6TM_exporters"/>
    <property type="match status" value="1"/>
</dbReference>
<evidence type="ECO:0000256" key="2">
    <source>
        <dbReference type="ARBA" id="ARBA00022448"/>
    </source>
</evidence>
<evidence type="ECO:0000256" key="8">
    <source>
        <dbReference type="ARBA" id="ARBA00023136"/>
    </source>
</evidence>
<dbReference type="PROSITE" id="PS50929">
    <property type="entry name" value="ABC_TM1F"/>
    <property type="match status" value="1"/>
</dbReference>
<dbReference type="GO" id="GO:0016887">
    <property type="term" value="F:ATP hydrolysis activity"/>
    <property type="evidence" value="ECO:0007669"/>
    <property type="project" value="InterPro"/>
</dbReference>
<keyword evidence="6" id="KW-0067">ATP-binding</keyword>
<evidence type="ECO:0000256" key="3">
    <source>
        <dbReference type="ARBA" id="ARBA00022475"/>
    </source>
</evidence>
<dbReference type="InterPro" id="IPR039421">
    <property type="entry name" value="Type_1_exporter"/>
</dbReference>
<keyword evidence="5" id="KW-0547">Nucleotide-binding</keyword>
<keyword evidence="7 9" id="KW-1133">Transmembrane helix</keyword>
<dbReference type="PANTHER" id="PTHR43394">
    <property type="entry name" value="ATP-DEPENDENT PERMEASE MDL1, MITOCHONDRIAL"/>
    <property type="match status" value="1"/>
</dbReference>